<reference evidence="3 4" key="1">
    <citation type="journal article" date="2016" name="Nat. Commun.">
        <title>Thousands of microbial genomes shed light on interconnected biogeochemical processes in an aquifer system.</title>
        <authorList>
            <person name="Anantharaman K."/>
            <person name="Brown C.T."/>
            <person name="Hug L.A."/>
            <person name="Sharon I."/>
            <person name="Castelle C.J."/>
            <person name="Probst A.J."/>
            <person name="Thomas B.C."/>
            <person name="Singh A."/>
            <person name="Wilkins M.J."/>
            <person name="Karaoz U."/>
            <person name="Brodie E.L."/>
            <person name="Williams K.H."/>
            <person name="Hubbard S.S."/>
            <person name="Banfield J.F."/>
        </authorList>
    </citation>
    <scope>NUCLEOTIDE SEQUENCE [LARGE SCALE GENOMIC DNA]</scope>
</reference>
<dbReference type="InterPro" id="IPR025275">
    <property type="entry name" value="DUF4015"/>
</dbReference>
<dbReference type="Gene3D" id="3.20.20.80">
    <property type="entry name" value="Glycosidases"/>
    <property type="match status" value="1"/>
</dbReference>
<keyword evidence="1" id="KW-0472">Membrane</keyword>
<evidence type="ECO:0000313" key="4">
    <source>
        <dbReference type="Proteomes" id="UP000178417"/>
    </source>
</evidence>
<dbReference type="Pfam" id="PF13200">
    <property type="entry name" value="DUF4015"/>
    <property type="match status" value="1"/>
</dbReference>
<proteinExistence type="predicted"/>
<dbReference type="AlphaFoldDB" id="A0A1F4SKN4"/>
<dbReference type="Proteomes" id="UP000178417">
    <property type="component" value="Unassembled WGS sequence"/>
</dbReference>
<protein>
    <recommendedName>
        <fullName evidence="2">DUF4015 domain-containing protein</fullName>
    </recommendedName>
</protein>
<keyword evidence="1" id="KW-0812">Transmembrane</keyword>
<sequence>MKFARLASSVFVLKIVFTIIAVLIAVCMVYYFNRLCFSENTTIKAVINPNESIIKKLSSRQKKISDKGLYITSWSAQSKQKMDYIKNILKTRGLNTIVVDVNYFLEEPLLKLAKEKKLNKNTIVTASPWLTKFVEDMHKDGVIVSARIVAFKDDHLIIARPDLSIRLPDGKEYRDHKNGRWVDPYSEEGCLFKELLAERAALSGVDEIQFDYIRFPAEGAAENIVLPHKKIYLQKAGTTEIDRVDIICRFLKNTRQRLQKYNVSMALDIFGIIAWQEKRDIKTLGQDLKKMSEFLDVLSPMLYPSHFHNGYDGYSNPGSEPYHFMYVGVKKSLEILSGEATVLVPWIQGFNLKSPNYGPAYIDAQIKACKDLGVNKYLIWNARNVYDSVYVKKI</sequence>
<keyword evidence="1" id="KW-1133">Transmembrane helix</keyword>
<comment type="caution">
    <text evidence="3">The sequence shown here is derived from an EMBL/GenBank/DDBJ whole genome shotgun (WGS) entry which is preliminary data.</text>
</comment>
<organism evidence="3 4">
    <name type="scientific">candidate division WOR-1 bacterium RIFOXYB2_FULL_37_13</name>
    <dbReference type="NCBI Taxonomy" id="1802579"/>
    <lineage>
        <taxon>Bacteria</taxon>
        <taxon>Bacillati</taxon>
        <taxon>Saganbacteria</taxon>
    </lineage>
</organism>
<name>A0A1F4SKN4_UNCSA</name>
<evidence type="ECO:0000259" key="2">
    <source>
        <dbReference type="Pfam" id="PF13200"/>
    </source>
</evidence>
<gene>
    <name evidence="3" type="ORF">A2310_00705</name>
</gene>
<feature type="transmembrane region" description="Helical" evidence="1">
    <location>
        <begin position="12"/>
        <end position="32"/>
    </location>
</feature>
<accession>A0A1F4SKN4</accession>
<feature type="domain" description="DUF4015" evidence="2">
    <location>
        <begin position="68"/>
        <end position="386"/>
    </location>
</feature>
<evidence type="ECO:0000256" key="1">
    <source>
        <dbReference type="SAM" id="Phobius"/>
    </source>
</evidence>
<evidence type="ECO:0000313" key="3">
    <source>
        <dbReference type="EMBL" id="OGC21024.1"/>
    </source>
</evidence>
<dbReference type="EMBL" id="MEUB01000051">
    <property type="protein sequence ID" value="OGC21024.1"/>
    <property type="molecule type" value="Genomic_DNA"/>
</dbReference>